<protein>
    <submittedName>
        <fullName evidence="1">Cytotoxic translational repressor of toxin-antitoxin stability system</fullName>
    </submittedName>
</protein>
<evidence type="ECO:0000313" key="1">
    <source>
        <dbReference type="EMBL" id="KUL35840.1"/>
    </source>
</evidence>
<dbReference type="OrthoDB" id="3382403at2"/>
<name>A0A0X3UTK4_9ACTN</name>
<keyword evidence="2" id="KW-1185">Reference proteome</keyword>
<reference evidence="1 2" key="1">
    <citation type="submission" date="2015-10" db="EMBL/GenBank/DDBJ databases">
        <authorList>
            <person name="Gilbert D.G."/>
        </authorList>
    </citation>
    <scope>NUCLEOTIDE SEQUENCE [LARGE SCALE GENOMIC DNA]</scope>
    <source>
        <strain evidence="1 2">NRRL B-16712</strain>
    </source>
</reference>
<dbReference type="Proteomes" id="UP000053244">
    <property type="component" value="Unassembled WGS sequence"/>
</dbReference>
<dbReference type="EMBL" id="LLZH01000097">
    <property type="protein sequence ID" value="KUL35840.1"/>
    <property type="molecule type" value="Genomic_DNA"/>
</dbReference>
<proteinExistence type="predicted"/>
<sequence length="141" mass="16328">MTWPQPTRELHEKFCTVEGWENVRDARGRTGTHHITYELRLRDGRILRTRISHPADRTAYGPRIWAHILRDQLDVKAAEFWDCVQDGVKPDRGIPETPEESLPLELVHLLLHRVGLTEAELAAMTKDEAVNRLNRFWADGS</sequence>
<dbReference type="AlphaFoldDB" id="A0A0X3UTK4"/>
<gene>
    <name evidence="1" type="ORF">ADL15_13860</name>
</gene>
<evidence type="ECO:0000313" key="2">
    <source>
        <dbReference type="Proteomes" id="UP000053244"/>
    </source>
</evidence>
<organism evidence="1 2">
    <name type="scientific">Actinoplanes awajinensis subsp. mycoplanecinus</name>
    <dbReference type="NCBI Taxonomy" id="135947"/>
    <lineage>
        <taxon>Bacteria</taxon>
        <taxon>Bacillati</taxon>
        <taxon>Actinomycetota</taxon>
        <taxon>Actinomycetes</taxon>
        <taxon>Micromonosporales</taxon>
        <taxon>Micromonosporaceae</taxon>
        <taxon>Actinoplanes</taxon>
    </lineage>
</organism>
<comment type="caution">
    <text evidence="1">The sequence shown here is derived from an EMBL/GenBank/DDBJ whole genome shotgun (WGS) entry which is preliminary data.</text>
</comment>
<accession>A0A0X3UTK4</accession>
<dbReference type="RefSeq" id="WP_067689447.1">
    <property type="nucleotide sequence ID" value="NZ_LLZH01000097.1"/>
</dbReference>